<evidence type="ECO:0000259" key="1">
    <source>
        <dbReference type="Pfam" id="PF01738"/>
    </source>
</evidence>
<feature type="domain" description="Dienelactone hydrolase" evidence="1">
    <location>
        <begin position="41"/>
        <end position="264"/>
    </location>
</feature>
<evidence type="ECO:0000313" key="3">
    <source>
        <dbReference type="Proteomes" id="UP001316803"/>
    </source>
</evidence>
<dbReference type="Proteomes" id="UP001316803">
    <property type="component" value="Unassembled WGS sequence"/>
</dbReference>
<dbReference type="PANTHER" id="PTHR17630:SF44">
    <property type="entry name" value="PROTEIN AIM2"/>
    <property type="match status" value="1"/>
</dbReference>
<organism evidence="2 3">
    <name type="scientific">Knufia fluminis</name>
    <dbReference type="NCBI Taxonomy" id="191047"/>
    <lineage>
        <taxon>Eukaryota</taxon>
        <taxon>Fungi</taxon>
        <taxon>Dikarya</taxon>
        <taxon>Ascomycota</taxon>
        <taxon>Pezizomycotina</taxon>
        <taxon>Eurotiomycetes</taxon>
        <taxon>Chaetothyriomycetidae</taxon>
        <taxon>Chaetothyriales</taxon>
        <taxon>Trichomeriaceae</taxon>
        <taxon>Knufia</taxon>
    </lineage>
</organism>
<dbReference type="PANTHER" id="PTHR17630">
    <property type="entry name" value="DIENELACTONE HYDROLASE"/>
    <property type="match status" value="1"/>
</dbReference>
<dbReference type="Gene3D" id="3.40.50.1820">
    <property type="entry name" value="alpha/beta hydrolase"/>
    <property type="match status" value="1"/>
</dbReference>
<keyword evidence="3" id="KW-1185">Reference proteome</keyword>
<sequence length="279" mass="31036">MGLGSQPQEPEWMALPSGSCCLKGHIHSGKPRGTFEHIKDLETYVARPTAENANGCVIIYYPDVFGFFTNGLLIMDEMADAGYLVVGIDYFQGDPIYLYRDGPKQPKADFNFEAWLAEKTKFADSAVPGWVEAVKEKYGEADTKYACVGYCFGAPYVCNSLTSPSSGGPSPCDVGAFAHPAFLKEHHFANLQRPLFLSCAETDHTFSTEARNKAVDMLREAKKPYHLQLFSGVEHGFALRCNLDVPYERWCKEASLRGIVEYFDVQLGVKDKNDKASRL</sequence>
<comment type="caution">
    <text evidence="2">The sequence shown here is derived from an EMBL/GenBank/DDBJ whole genome shotgun (WGS) entry which is preliminary data.</text>
</comment>
<proteinExistence type="predicted"/>
<dbReference type="SUPFAM" id="SSF53474">
    <property type="entry name" value="alpha/beta-Hydrolases"/>
    <property type="match status" value="1"/>
</dbReference>
<dbReference type="AlphaFoldDB" id="A0AAN8IBT5"/>
<dbReference type="Pfam" id="PF01738">
    <property type="entry name" value="DLH"/>
    <property type="match status" value="1"/>
</dbReference>
<protein>
    <recommendedName>
        <fullName evidence="1">Dienelactone hydrolase domain-containing protein</fullName>
    </recommendedName>
</protein>
<dbReference type="EMBL" id="JAKLMC020000002">
    <property type="protein sequence ID" value="KAK5957756.1"/>
    <property type="molecule type" value="Genomic_DNA"/>
</dbReference>
<gene>
    <name evidence="2" type="ORF">OHC33_000945</name>
</gene>
<accession>A0AAN8IBT5</accession>
<dbReference type="InterPro" id="IPR002925">
    <property type="entry name" value="Dienelactn_hydro"/>
</dbReference>
<reference evidence="2 3" key="1">
    <citation type="submission" date="2022-12" db="EMBL/GenBank/DDBJ databases">
        <title>Genomic features and morphological characterization of a novel Knufia sp. strain isolated from spacecraft assembly facility.</title>
        <authorList>
            <person name="Teixeira M."/>
            <person name="Chander A.M."/>
            <person name="Stajich J.E."/>
            <person name="Venkateswaran K."/>
        </authorList>
    </citation>
    <scope>NUCLEOTIDE SEQUENCE [LARGE SCALE GENOMIC DNA]</scope>
    <source>
        <strain evidence="2 3">FJI-L2-BK-P2</strain>
    </source>
</reference>
<dbReference type="InterPro" id="IPR029058">
    <property type="entry name" value="AB_hydrolase_fold"/>
</dbReference>
<name>A0AAN8IBT5_9EURO</name>
<dbReference type="GO" id="GO:0016787">
    <property type="term" value="F:hydrolase activity"/>
    <property type="evidence" value="ECO:0007669"/>
    <property type="project" value="InterPro"/>
</dbReference>
<evidence type="ECO:0000313" key="2">
    <source>
        <dbReference type="EMBL" id="KAK5957756.1"/>
    </source>
</evidence>